<feature type="transmembrane region" description="Helical" evidence="2">
    <location>
        <begin position="72"/>
        <end position="92"/>
    </location>
</feature>
<keyword evidence="2" id="KW-0472">Membrane</keyword>
<dbReference type="AlphaFoldDB" id="A0A5N5TMP4"/>
<dbReference type="Proteomes" id="UP000326759">
    <property type="component" value="Unassembled WGS sequence"/>
</dbReference>
<organism evidence="3 4">
    <name type="scientific">Armadillidium nasatum</name>
    <dbReference type="NCBI Taxonomy" id="96803"/>
    <lineage>
        <taxon>Eukaryota</taxon>
        <taxon>Metazoa</taxon>
        <taxon>Ecdysozoa</taxon>
        <taxon>Arthropoda</taxon>
        <taxon>Crustacea</taxon>
        <taxon>Multicrustacea</taxon>
        <taxon>Malacostraca</taxon>
        <taxon>Eumalacostraca</taxon>
        <taxon>Peracarida</taxon>
        <taxon>Isopoda</taxon>
        <taxon>Oniscidea</taxon>
        <taxon>Crinocheta</taxon>
        <taxon>Armadillidiidae</taxon>
        <taxon>Armadillidium</taxon>
    </lineage>
</organism>
<feature type="region of interest" description="Disordered" evidence="1">
    <location>
        <begin position="101"/>
        <end position="122"/>
    </location>
</feature>
<accession>A0A5N5TMP4</accession>
<protein>
    <recommendedName>
        <fullName evidence="5">Transmembrane protein</fullName>
    </recommendedName>
</protein>
<evidence type="ECO:0000313" key="3">
    <source>
        <dbReference type="EMBL" id="KAB7507402.1"/>
    </source>
</evidence>
<sequence>MELIYKLFIDVWFFILDTWATIIFMCYTIRLLYLVRCMRCSELSRIWWYVAVVNMVVNPAQSAWWWFSDDYILAYVSIPASCLYIIFFILVCRSMTPGKFKFHKKKKQKREEEHETIELEEH</sequence>
<evidence type="ECO:0000256" key="1">
    <source>
        <dbReference type="SAM" id="MobiDB-lite"/>
    </source>
</evidence>
<keyword evidence="2" id="KW-1133">Transmembrane helix</keyword>
<gene>
    <name evidence="3" type="ORF">Anas_01634</name>
</gene>
<proteinExistence type="predicted"/>
<dbReference type="EMBL" id="SEYY01000373">
    <property type="protein sequence ID" value="KAB7507402.1"/>
    <property type="molecule type" value="Genomic_DNA"/>
</dbReference>
<feature type="compositionally biased region" description="Basic and acidic residues" evidence="1">
    <location>
        <begin position="109"/>
        <end position="122"/>
    </location>
</feature>
<keyword evidence="2" id="KW-0812">Transmembrane</keyword>
<evidence type="ECO:0008006" key="5">
    <source>
        <dbReference type="Google" id="ProtNLM"/>
    </source>
</evidence>
<feature type="transmembrane region" description="Helical" evidence="2">
    <location>
        <begin position="12"/>
        <end position="34"/>
    </location>
</feature>
<name>A0A5N5TMP4_9CRUS</name>
<evidence type="ECO:0000313" key="4">
    <source>
        <dbReference type="Proteomes" id="UP000326759"/>
    </source>
</evidence>
<feature type="transmembrane region" description="Helical" evidence="2">
    <location>
        <begin position="46"/>
        <end position="66"/>
    </location>
</feature>
<evidence type="ECO:0000256" key="2">
    <source>
        <dbReference type="SAM" id="Phobius"/>
    </source>
</evidence>
<comment type="caution">
    <text evidence="3">The sequence shown here is derived from an EMBL/GenBank/DDBJ whole genome shotgun (WGS) entry which is preliminary data.</text>
</comment>
<reference evidence="3 4" key="1">
    <citation type="journal article" date="2019" name="PLoS Biol.">
        <title>Sex chromosomes control vertical transmission of feminizing Wolbachia symbionts in an isopod.</title>
        <authorList>
            <person name="Becking T."/>
            <person name="Chebbi M.A."/>
            <person name="Giraud I."/>
            <person name="Moumen B."/>
            <person name="Laverre T."/>
            <person name="Caubet Y."/>
            <person name="Peccoud J."/>
            <person name="Gilbert C."/>
            <person name="Cordaux R."/>
        </authorList>
    </citation>
    <scope>NUCLEOTIDE SEQUENCE [LARGE SCALE GENOMIC DNA]</scope>
    <source>
        <strain evidence="3">ANa2</strain>
        <tissue evidence="3">Whole body excluding digestive tract and cuticle</tissue>
    </source>
</reference>
<dbReference type="OrthoDB" id="10418702at2759"/>
<keyword evidence="4" id="KW-1185">Reference proteome</keyword>